<dbReference type="InterPro" id="IPR050229">
    <property type="entry name" value="GlpE_sulfurtransferase"/>
</dbReference>
<dbReference type="Proteomes" id="UP000199492">
    <property type="component" value="Unassembled WGS sequence"/>
</dbReference>
<dbReference type="RefSeq" id="WP_092470396.1">
    <property type="nucleotide sequence ID" value="NZ_FNCZ01000010.1"/>
</dbReference>
<accession>A0A1G8K545</accession>
<dbReference type="Pfam" id="PF00581">
    <property type="entry name" value="Rhodanese"/>
    <property type="match status" value="1"/>
</dbReference>
<dbReference type="SMART" id="SM00450">
    <property type="entry name" value="RHOD"/>
    <property type="match status" value="1"/>
</dbReference>
<dbReference type="InterPro" id="IPR036873">
    <property type="entry name" value="Rhodanese-like_dom_sf"/>
</dbReference>
<dbReference type="STRING" id="262004.SAMN04489796_11072"/>
<dbReference type="SUPFAM" id="SSF52821">
    <property type="entry name" value="Rhodanese/Cell cycle control phosphatase"/>
    <property type="match status" value="1"/>
</dbReference>
<keyword evidence="3" id="KW-1185">Reference proteome</keyword>
<dbReference type="OrthoDB" id="9800872at2"/>
<keyword evidence="2" id="KW-0808">Transferase</keyword>
<proteinExistence type="predicted"/>
<dbReference type="CDD" id="cd00158">
    <property type="entry name" value="RHOD"/>
    <property type="match status" value="1"/>
</dbReference>
<sequence length="102" mass="10857">MGLFNALFGKPTNNVAEYLEKGAVILDVRTPSEYQGGHIKNAIHIPVQELGNRFNEVKKLNKPVIAYCASGMRSGSATSLLKSKGVDAINGGGIGSLQRKLS</sequence>
<evidence type="ECO:0000313" key="3">
    <source>
        <dbReference type="Proteomes" id="UP000199492"/>
    </source>
</evidence>
<evidence type="ECO:0000313" key="2">
    <source>
        <dbReference type="EMBL" id="SDI38532.1"/>
    </source>
</evidence>
<reference evidence="3" key="1">
    <citation type="submission" date="2016-10" db="EMBL/GenBank/DDBJ databases">
        <authorList>
            <person name="Varghese N."/>
            <person name="Submissions S."/>
        </authorList>
    </citation>
    <scope>NUCLEOTIDE SEQUENCE [LARGE SCALE GENOMIC DNA]</scope>
    <source>
        <strain evidence="3">DSM 15363</strain>
    </source>
</reference>
<feature type="domain" description="Rhodanese" evidence="1">
    <location>
        <begin position="19"/>
        <end position="102"/>
    </location>
</feature>
<dbReference type="EMBL" id="FNCZ01000010">
    <property type="protein sequence ID" value="SDI38532.1"/>
    <property type="molecule type" value="Genomic_DNA"/>
</dbReference>
<protein>
    <submittedName>
        <fullName evidence="2">Rhodanese-related sulfurtransferase</fullName>
    </submittedName>
</protein>
<dbReference type="PANTHER" id="PTHR43031:SF1">
    <property type="entry name" value="PYRIDINE NUCLEOTIDE-DISULPHIDE OXIDOREDUCTASE"/>
    <property type="match status" value="1"/>
</dbReference>
<organism evidence="2 3">
    <name type="scientific">Winogradskyella thalassocola</name>
    <dbReference type="NCBI Taxonomy" id="262004"/>
    <lineage>
        <taxon>Bacteria</taxon>
        <taxon>Pseudomonadati</taxon>
        <taxon>Bacteroidota</taxon>
        <taxon>Flavobacteriia</taxon>
        <taxon>Flavobacteriales</taxon>
        <taxon>Flavobacteriaceae</taxon>
        <taxon>Winogradskyella</taxon>
    </lineage>
</organism>
<dbReference type="PANTHER" id="PTHR43031">
    <property type="entry name" value="FAD-DEPENDENT OXIDOREDUCTASE"/>
    <property type="match status" value="1"/>
</dbReference>
<dbReference type="InterPro" id="IPR001763">
    <property type="entry name" value="Rhodanese-like_dom"/>
</dbReference>
<name>A0A1G8K545_9FLAO</name>
<dbReference type="AlphaFoldDB" id="A0A1G8K545"/>
<dbReference type="GO" id="GO:0016740">
    <property type="term" value="F:transferase activity"/>
    <property type="evidence" value="ECO:0007669"/>
    <property type="project" value="UniProtKB-KW"/>
</dbReference>
<gene>
    <name evidence="2" type="ORF">SAMN04489796_11072</name>
</gene>
<dbReference type="Gene3D" id="3.40.250.10">
    <property type="entry name" value="Rhodanese-like domain"/>
    <property type="match status" value="1"/>
</dbReference>
<evidence type="ECO:0000259" key="1">
    <source>
        <dbReference type="PROSITE" id="PS50206"/>
    </source>
</evidence>
<dbReference type="PROSITE" id="PS50206">
    <property type="entry name" value="RHODANESE_3"/>
    <property type="match status" value="1"/>
</dbReference>